<feature type="compositionally biased region" description="Polar residues" evidence="1">
    <location>
        <begin position="262"/>
        <end position="277"/>
    </location>
</feature>
<sequence length="454" mass="47884">MSTRQARTADKSTNDKHTRILKALLQKPGNKFCVDCRKKVKSVDLDSWTVEQVENMIKWGNEKANMYWEARLPERNIPNESTSGIDPWIRSKYEHKQFAQKGGLPDPSELGPIDEAMLMDLYGKAEPESRTKAHMSRSNESSGGFSGMIAPPPANPTRSSFPKKPTSSGVQGADLFSIGQRATPAKASPAPAQEDFFGFNDPVPASAPAQKASNPAPSSAAQDLFSMATPASTQAVPAATTTTASAKAGNSDWKTNIMSLYGNQSSAPKPNTNTNGFGQPAGFGQLQGMDAFGFSQASAQQQPQQQQQQQHNPWGNNDGFGAMQGASAPTSNSSFDAFGMSSNQNSVFSAQNNNNGFAGFGSNNGFGGAGNNNNNNNNNNNIHNGGFGAFQNGGFGGAQNNTNGFGGANNSDNNSMPQGGDLFNLLAGAARSPTATPQNNSNKNSSAFGDLSWN</sequence>
<evidence type="ECO:0000313" key="3">
    <source>
        <dbReference type="EMBL" id="KAG0277199.1"/>
    </source>
</evidence>
<dbReference type="SUPFAM" id="SSF57863">
    <property type="entry name" value="ArfGap/RecO-like zinc finger"/>
    <property type="match status" value="1"/>
</dbReference>
<feature type="compositionally biased region" description="Polar residues" evidence="1">
    <location>
        <begin position="433"/>
        <end position="454"/>
    </location>
</feature>
<dbReference type="Gene3D" id="1.10.220.150">
    <property type="entry name" value="Arf GTPase activating protein"/>
    <property type="match status" value="1"/>
</dbReference>
<dbReference type="PANTHER" id="PTHR45705:SF1">
    <property type="entry name" value="FI20236P1"/>
    <property type="match status" value="1"/>
</dbReference>
<reference evidence="3" key="1">
    <citation type="journal article" date="2020" name="Fungal Divers.">
        <title>Resolving the Mortierellaceae phylogeny through synthesis of multi-gene phylogenetics and phylogenomics.</title>
        <authorList>
            <person name="Vandepol N."/>
            <person name="Liber J."/>
            <person name="Desiro A."/>
            <person name="Na H."/>
            <person name="Kennedy M."/>
            <person name="Barry K."/>
            <person name="Grigoriev I.V."/>
            <person name="Miller A.N."/>
            <person name="O'Donnell K."/>
            <person name="Stajich J.E."/>
            <person name="Bonito G."/>
        </authorList>
    </citation>
    <scope>NUCLEOTIDE SEQUENCE</scope>
    <source>
        <strain evidence="3">NRRL 28262</strain>
    </source>
</reference>
<dbReference type="Pfam" id="PF01412">
    <property type="entry name" value="ArfGap"/>
    <property type="match status" value="1"/>
</dbReference>
<feature type="domain" description="Arf-GAP" evidence="2">
    <location>
        <begin position="19"/>
        <end position="104"/>
    </location>
</feature>
<dbReference type="InterPro" id="IPR051718">
    <property type="entry name" value="ARF_GTPase-activating"/>
</dbReference>
<feature type="region of interest" description="Disordered" evidence="1">
    <location>
        <begin position="398"/>
        <end position="454"/>
    </location>
</feature>
<dbReference type="EMBL" id="JAAAIL010000295">
    <property type="protein sequence ID" value="KAG0277199.1"/>
    <property type="molecule type" value="Genomic_DNA"/>
</dbReference>
<evidence type="ECO:0000256" key="1">
    <source>
        <dbReference type="SAM" id="MobiDB-lite"/>
    </source>
</evidence>
<feature type="compositionally biased region" description="Polar residues" evidence="1">
    <location>
        <begin position="211"/>
        <end position="221"/>
    </location>
</feature>
<feature type="region of interest" description="Disordered" evidence="1">
    <location>
        <begin position="127"/>
        <end position="221"/>
    </location>
</feature>
<dbReference type="PANTHER" id="PTHR45705">
    <property type="entry name" value="FI20236P1"/>
    <property type="match status" value="1"/>
</dbReference>
<dbReference type="InterPro" id="IPR038508">
    <property type="entry name" value="ArfGAP_dom_sf"/>
</dbReference>
<comment type="caution">
    <text evidence="3">The sequence shown here is derived from an EMBL/GenBank/DDBJ whole genome shotgun (WGS) entry which is preliminary data.</text>
</comment>
<dbReference type="Proteomes" id="UP001194580">
    <property type="component" value="Unassembled WGS sequence"/>
</dbReference>
<evidence type="ECO:0000259" key="2">
    <source>
        <dbReference type="SMART" id="SM00105"/>
    </source>
</evidence>
<dbReference type="AlphaFoldDB" id="A0AAD4H9G4"/>
<accession>A0AAD4H9G4</accession>
<feature type="compositionally biased region" description="Polar residues" evidence="1">
    <location>
        <begin position="327"/>
        <end position="337"/>
    </location>
</feature>
<dbReference type="InterPro" id="IPR037278">
    <property type="entry name" value="ARFGAP/RecO"/>
</dbReference>
<feature type="region of interest" description="Disordered" evidence="1">
    <location>
        <begin position="262"/>
        <end position="337"/>
    </location>
</feature>
<dbReference type="SMART" id="SM00105">
    <property type="entry name" value="ArfGap"/>
    <property type="match status" value="1"/>
</dbReference>
<dbReference type="GO" id="GO:0005737">
    <property type="term" value="C:cytoplasm"/>
    <property type="evidence" value="ECO:0007669"/>
    <property type="project" value="TreeGrafter"/>
</dbReference>
<name>A0AAD4H9G4_9FUNG</name>
<proteinExistence type="predicted"/>
<feature type="compositionally biased region" description="Low complexity" evidence="1">
    <location>
        <begin position="295"/>
        <end position="310"/>
    </location>
</feature>
<dbReference type="GO" id="GO:0005096">
    <property type="term" value="F:GTPase activator activity"/>
    <property type="evidence" value="ECO:0007669"/>
    <property type="project" value="InterPro"/>
</dbReference>
<protein>
    <recommendedName>
        <fullName evidence="2">Arf-GAP domain-containing protein</fullName>
    </recommendedName>
</protein>
<feature type="compositionally biased region" description="Polar residues" evidence="1">
    <location>
        <begin position="156"/>
        <end position="170"/>
    </location>
</feature>
<keyword evidence="4" id="KW-1185">Reference proteome</keyword>
<dbReference type="InterPro" id="IPR001164">
    <property type="entry name" value="ArfGAP_dom"/>
</dbReference>
<organism evidence="3 4">
    <name type="scientific">Linnemannia exigua</name>
    <dbReference type="NCBI Taxonomy" id="604196"/>
    <lineage>
        <taxon>Eukaryota</taxon>
        <taxon>Fungi</taxon>
        <taxon>Fungi incertae sedis</taxon>
        <taxon>Mucoromycota</taxon>
        <taxon>Mortierellomycotina</taxon>
        <taxon>Mortierellomycetes</taxon>
        <taxon>Mortierellales</taxon>
        <taxon>Mortierellaceae</taxon>
        <taxon>Linnemannia</taxon>
    </lineage>
</organism>
<gene>
    <name evidence="3" type="ORF">BGZ95_006335</name>
</gene>
<evidence type="ECO:0000313" key="4">
    <source>
        <dbReference type="Proteomes" id="UP001194580"/>
    </source>
</evidence>